<comment type="pathway">
    <text evidence="2 8">Pyrimidine metabolism; dUMP biosynthesis; dUMP from dCTP (dUTP route): step 2/2.</text>
</comment>
<evidence type="ECO:0000256" key="4">
    <source>
        <dbReference type="ARBA" id="ARBA00022801"/>
    </source>
</evidence>
<dbReference type="CDD" id="cd07557">
    <property type="entry name" value="trimeric_dUTPase"/>
    <property type="match status" value="2"/>
</dbReference>
<evidence type="ECO:0000256" key="6">
    <source>
        <dbReference type="ARBA" id="ARBA00023080"/>
    </source>
</evidence>
<evidence type="ECO:0000256" key="1">
    <source>
        <dbReference type="ARBA" id="ARBA00001946"/>
    </source>
</evidence>
<dbReference type="PANTHER" id="PTHR11241:SF0">
    <property type="entry name" value="DEOXYURIDINE 5'-TRIPHOSPHATE NUCLEOTIDOHYDROLASE"/>
    <property type="match status" value="1"/>
</dbReference>
<dbReference type="FunFam" id="2.70.40.10:FF:000004">
    <property type="entry name" value="Deoxyuridine triphosphatase"/>
    <property type="match status" value="2"/>
</dbReference>
<reference evidence="11 12" key="1">
    <citation type="journal article" date="2021" name="Sci. Rep.">
        <title>The genome of the diatom Chaetoceros tenuissimus carries an ancient integrated fragment of an extant virus.</title>
        <authorList>
            <person name="Hongo Y."/>
            <person name="Kimura K."/>
            <person name="Takaki Y."/>
            <person name="Yoshida Y."/>
            <person name="Baba S."/>
            <person name="Kobayashi G."/>
            <person name="Nagasaki K."/>
            <person name="Hano T."/>
            <person name="Tomaru Y."/>
        </authorList>
    </citation>
    <scope>NUCLEOTIDE SEQUENCE [LARGE SCALE GENOMIC DNA]</scope>
    <source>
        <strain evidence="11 12">NIES-3715</strain>
    </source>
</reference>
<keyword evidence="12" id="KW-1185">Reference proteome</keyword>
<evidence type="ECO:0000256" key="8">
    <source>
        <dbReference type="RuleBase" id="RU367024"/>
    </source>
</evidence>
<dbReference type="InterPro" id="IPR033704">
    <property type="entry name" value="dUTPase_trimeric"/>
</dbReference>
<evidence type="ECO:0000256" key="3">
    <source>
        <dbReference type="ARBA" id="ARBA00006581"/>
    </source>
</evidence>
<evidence type="ECO:0000259" key="10">
    <source>
        <dbReference type="Pfam" id="PF00692"/>
    </source>
</evidence>
<proteinExistence type="inferred from homology"/>
<feature type="domain" description="dUTPase-like" evidence="10">
    <location>
        <begin position="180"/>
        <end position="308"/>
    </location>
</feature>
<dbReference type="PANTHER" id="PTHR11241">
    <property type="entry name" value="DEOXYURIDINE 5'-TRIPHOSPHATE NUCLEOTIDOHYDROLASE"/>
    <property type="match status" value="1"/>
</dbReference>
<comment type="catalytic activity">
    <reaction evidence="7 8">
        <text>dUTP + H2O = dUMP + diphosphate + H(+)</text>
        <dbReference type="Rhea" id="RHEA:10248"/>
        <dbReference type="ChEBI" id="CHEBI:15377"/>
        <dbReference type="ChEBI" id="CHEBI:15378"/>
        <dbReference type="ChEBI" id="CHEBI:33019"/>
        <dbReference type="ChEBI" id="CHEBI:61555"/>
        <dbReference type="ChEBI" id="CHEBI:246422"/>
        <dbReference type="EC" id="3.6.1.23"/>
    </reaction>
</comment>
<dbReference type="InterPro" id="IPR008181">
    <property type="entry name" value="dUTPase"/>
</dbReference>
<accession>A0AAD3CWC2</accession>
<keyword evidence="6 8" id="KW-0546">Nucleotide metabolism</keyword>
<protein>
    <recommendedName>
        <fullName evidence="8">Deoxyuridine 5'-triphosphate nucleotidohydrolase</fullName>
        <shortName evidence="8">dUTPase</shortName>
        <ecNumber evidence="8">3.6.1.23</ecNumber>
    </recommendedName>
    <alternativeName>
        <fullName evidence="8">dUTP pyrophosphatase</fullName>
    </alternativeName>
</protein>
<dbReference type="AlphaFoldDB" id="A0AAD3CWC2"/>
<comment type="cofactor">
    <cofactor evidence="1 8">
        <name>Mg(2+)</name>
        <dbReference type="ChEBI" id="CHEBI:18420"/>
    </cofactor>
</comment>
<evidence type="ECO:0000256" key="2">
    <source>
        <dbReference type="ARBA" id="ARBA00005142"/>
    </source>
</evidence>
<dbReference type="GO" id="GO:0046081">
    <property type="term" value="P:dUTP catabolic process"/>
    <property type="evidence" value="ECO:0007669"/>
    <property type="project" value="UniProtKB-UniRule"/>
</dbReference>
<feature type="region of interest" description="Disordered" evidence="9">
    <location>
        <begin position="134"/>
        <end position="158"/>
    </location>
</feature>
<evidence type="ECO:0000256" key="5">
    <source>
        <dbReference type="ARBA" id="ARBA00022842"/>
    </source>
</evidence>
<evidence type="ECO:0000256" key="9">
    <source>
        <dbReference type="SAM" id="MobiDB-lite"/>
    </source>
</evidence>
<dbReference type="GO" id="GO:0004170">
    <property type="term" value="F:dUTP diphosphatase activity"/>
    <property type="evidence" value="ECO:0007669"/>
    <property type="project" value="UniProtKB-UniRule"/>
</dbReference>
<dbReference type="GO" id="GO:0006226">
    <property type="term" value="P:dUMP biosynthetic process"/>
    <property type="evidence" value="ECO:0007669"/>
    <property type="project" value="UniProtKB-UniRule"/>
</dbReference>
<dbReference type="InterPro" id="IPR029054">
    <property type="entry name" value="dUTPase-like"/>
</dbReference>
<dbReference type="Proteomes" id="UP001054902">
    <property type="component" value="Unassembled WGS sequence"/>
</dbReference>
<dbReference type="Gene3D" id="2.70.40.10">
    <property type="match status" value="2"/>
</dbReference>
<name>A0AAD3CWC2_9STRA</name>
<organism evidence="11 12">
    <name type="scientific">Chaetoceros tenuissimus</name>
    <dbReference type="NCBI Taxonomy" id="426638"/>
    <lineage>
        <taxon>Eukaryota</taxon>
        <taxon>Sar</taxon>
        <taxon>Stramenopiles</taxon>
        <taxon>Ochrophyta</taxon>
        <taxon>Bacillariophyta</taxon>
        <taxon>Coscinodiscophyceae</taxon>
        <taxon>Chaetocerotophycidae</taxon>
        <taxon>Chaetocerotales</taxon>
        <taxon>Chaetocerotaceae</taxon>
        <taxon>Chaetoceros</taxon>
    </lineage>
</organism>
<evidence type="ECO:0000313" key="12">
    <source>
        <dbReference type="Proteomes" id="UP001054902"/>
    </source>
</evidence>
<comment type="similarity">
    <text evidence="3 8">Belongs to the dUTPase family.</text>
</comment>
<keyword evidence="8" id="KW-0479">Metal-binding</keyword>
<dbReference type="InterPro" id="IPR036157">
    <property type="entry name" value="dUTPase-like_sf"/>
</dbReference>
<sequence>MTTTNIDILQVKKLSENATIPSKGSPLSAGYDLSSAENTIIKAGGKGIVKTDLSIACPDGTYARIAPRSGLAVKKFIDVGAGVVDADYRGPVGVVLFNFGDEDFVVEKGDRVAQLILEKVSMVGAEEVEELTDTERGAGGFGSTGVKKQRTVSPLPSPANADATIQKFSNVLQVKKLSENATIPTKGSTLSAGYDLSSAENTIIKAGGKGIVKTDLSIACPDGTYARIAPRSGLAVKKFIDVGAGVVDADYRGPVGVVLFNFGDEDFVVEKGDRVAQLILEKVSMVGAEEVEELTDTERGAGGFGSTGVKN</sequence>
<dbReference type="SUPFAM" id="SSF51283">
    <property type="entry name" value="dUTPase-like"/>
    <property type="match status" value="2"/>
</dbReference>
<comment type="function">
    <text evidence="8">Involved in nucleotide metabolism via production of dUMP, the immediate precursor of thymidine nucleotides, and decreases the intracellular concentration of dUTP so that uracil cannot be incorporated into DNA.</text>
</comment>
<evidence type="ECO:0000256" key="7">
    <source>
        <dbReference type="ARBA" id="ARBA00047686"/>
    </source>
</evidence>
<comment type="caution">
    <text evidence="11">The sequence shown here is derived from an EMBL/GenBank/DDBJ whole genome shotgun (WGS) entry which is preliminary data.</text>
</comment>
<evidence type="ECO:0000313" key="11">
    <source>
        <dbReference type="EMBL" id="GFH52195.1"/>
    </source>
</evidence>
<dbReference type="EC" id="3.6.1.23" evidence="8"/>
<dbReference type="Pfam" id="PF00692">
    <property type="entry name" value="dUTPase"/>
    <property type="match status" value="2"/>
</dbReference>
<feature type="domain" description="dUTPase-like" evidence="10">
    <location>
        <begin position="17"/>
        <end position="145"/>
    </location>
</feature>
<dbReference type="GO" id="GO:0000287">
    <property type="term" value="F:magnesium ion binding"/>
    <property type="evidence" value="ECO:0007669"/>
    <property type="project" value="UniProtKB-UniRule"/>
</dbReference>
<dbReference type="NCBIfam" id="NF001862">
    <property type="entry name" value="PRK00601.1"/>
    <property type="match status" value="2"/>
</dbReference>
<dbReference type="EMBL" id="BLLK01000045">
    <property type="protein sequence ID" value="GFH52195.1"/>
    <property type="molecule type" value="Genomic_DNA"/>
</dbReference>
<keyword evidence="4 8" id="KW-0378">Hydrolase</keyword>
<dbReference type="NCBIfam" id="TIGR00576">
    <property type="entry name" value="dut"/>
    <property type="match status" value="2"/>
</dbReference>
<keyword evidence="5 8" id="KW-0460">Magnesium</keyword>
<gene>
    <name evidence="11" type="ORF">CTEN210_08671</name>
</gene>